<proteinExistence type="predicted"/>
<evidence type="ECO:0000313" key="1">
    <source>
        <dbReference type="EMBL" id="OGD97697.1"/>
    </source>
</evidence>
<protein>
    <submittedName>
        <fullName evidence="1">Uncharacterized protein</fullName>
    </submittedName>
</protein>
<evidence type="ECO:0000313" key="2">
    <source>
        <dbReference type="Proteomes" id="UP000176740"/>
    </source>
</evidence>
<name>A0A1F5H0Z1_9BACT</name>
<accession>A0A1F5H0Z1</accession>
<dbReference type="STRING" id="1797725.A3A49_03050"/>
<dbReference type="Proteomes" id="UP000176740">
    <property type="component" value="Unassembled WGS sequence"/>
</dbReference>
<gene>
    <name evidence="1" type="ORF">A3A49_03050</name>
</gene>
<organism evidence="1 2">
    <name type="scientific">Candidatus Curtissbacteria bacterium RIFCSPLOWO2_01_FULL_38_11b</name>
    <dbReference type="NCBI Taxonomy" id="1797725"/>
    <lineage>
        <taxon>Bacteria</taxon>
        <taxon>Candidatus Curtissiibacteriota</taxon>
    </lineage>
</organism>
<dbReference type="EMBL" id="MFBO01000025">
    <property type="protein sequence ID" value="OGD97697.1"/>
    <property type="molecule type" value="Genomic_DNA"/>
</dbReference>
<dbReference type="AlphaFoldDB" id="A0A1F5H0Z1"/>
<sequence>MERLIEAGANTVENPERRKLLRRGFEALLAVTLAGSIVASVDRILKNLEDQESLYGEPVEGRKGELKVTDNFPDGLPILVRSEPNPNDDNIIGWAEPGKTVQVRAYHGHVYPGINGLGEFEGKDDNSYGLWFRVVGLPVYVKKGEQVVKEAAHDVYIAGNFLRPVTEQEKKDFYTSSE</sequence>
<reference evidence="1 2" key="1">
    <citation type="journal article" date="2016" name="Nat. Commun.">
        <title>Thousands of microbial genomes shed light on interconnected biogeochemical processes in an aquifer system.</title>
        <authorList>
            <person name="Anantharaman K."/>
            <person name="Brown C.T."/>
            <person name="Hug L.A."/>
            <person name="Sharon I."/>
            <person name="Castelle C.J."/>
            <person name="Probst A.J."/>
            <person name="Thomas B.C."/>
            <person name="Singh A."/>
            <person name="Wilkins M.J."/>
            <person name="Karaoz U."/>
            <person name="Brodie E.L."/>
            <person name="Williams K.H."/>
            <person name="Hubbard S.S."/>
            <person name="Banfield J.F."/>
        </authorList>
    </citation>
    <scope>NUCLEOTIDE SEQUENCE [LARGE SCALE GENOMIC DNA]</scope>
</reference>
<comment type="caution">
    <text evidence="1">The sequence shown here is derived from an EMBL/GenBank/DDBJ whole genome shotgun (WGS) entry which is preliminary data.</text>
</comment>